<evidence type="ECO:0000313" key="6">
    <source>
        <dbReference type="Proteomes" id="UP000000390"/>
    </source>
</evidence>
<dbReference type="Proteomes" id="UP000000390">
    <property type="component" value="Chromosome"/>
</dbReference>
<dbReference type="SUPFAM" id="SSF101898">
    <property type="entry name" value="NHL repeat"/>
    <property type="match status" value="1"/>
</dbReference>
<dbReference type="EMBL" id="CP002062">
    <property type="protein sequence ID" value="ADJ14591.1"/>
    <property type="molecule type" value="Genomic_DNA"/>
</dbReference>
<proteinExistence type="predicted"/>
<protein>
    <recommendedName>
        <fullName evidence="3">HVO-0234-like beta-propeller domain-containing protein</fullName>
    </recommendedName>
</protein>
<feature type="compositionally biased region" description="Low complexity" evidence="1">
    <location>
        <begin position="118"/>
        <end position="147"/>
    </location>
</feature>
<sequence>MSTAAEGGDEGFLTFYREYAHTGIHTITATALTAFGLLTFVHRGFVVLAIAVYVLPPIYLYLTRDGDAPEPVGGDGETGEATGSNRSAANGPAVTNASTDAEATASDVDEERPDRDTGPTAEGTPGTTTAARSAPAGAGSGSPPDGALETGPGSATESVGEDDGTLDDESDPVDDPAATGRGGAEPTGGTGGGSEAESEPTGPDAIGDESHERDDDGPASTDGITEADETGADESEPDEWVEADAPTDGALFDAVVADERAFAVGEGGVLLARPPGSEWEAALENGPGAASETLRGVDATTDGGAIWVAGDGGALGRYDPATARHTDHSAPEGITDNWSGLAVVGAADEERVALVNGSGQVLLGEYDGSEVEWAEPVKPGSGSSMSAIAFLDGSLGYCCDTNAGVYRLQGEEFEHIGIEDASGFDALAATDETVVVANDSGVVQRFDGSVWTPVRVSEDAVTGLATDDEEWIAVGPEGTIHENRDGDWESVDSPTASDLFAVAAGALSVAVGEDGTVLERAR</sequence>
<reference evidence="5 7" key="2">
    <citation type="journal article" date="2014" name="PLoS Genet.">
        <title>Phylogenetically driven sequencing of extremely halophilic archaea reveals strategies for static and dynamic osmo-response.</title>
        <authorList>
            <person name="Becker E.A."/>
            <person name="Seitzer P.M."/>
            <person name="Tritt A."/>
            <person name="Larsen D."/>
            <person name="Krusor M."/>
            <person name="Yao A.I."/>
            <person name="Wu D."/>
            <person name="Madern D."/>
            <person name="Eisen J.A."/>
            <person name="Darling A.E."/>
            <person name="Facciotti M.T."/>
        </authorList>
    </citation>
    <scope>NUCLEOTIDE SEQUENCE [LARGE SCALE GENOMIC DNA]</scope>
    <source>
        <strain evidence="5">B3</strain>
        <strain evidence="7">DSM 18796 / CECT 7217 / JCM 14584 / KCTC 4019 / B3</strain>
    </source>
</reference>
<dbReference type="EMBL" id="AOHV01000012">
    <property type="protein sequence ID" value="ELY39963.1"/>
    <property type="molecule type" value="Genomic_DNA"/>
</dbReference>
<evidence type="ECO:0000313" key="5">
    <source>
        <dbReference type="EMBL" id="ELY39963.1"/>
    </source>
</evidence>
<gene>
    <name evidence="4" type="ordered locus">HacjB3_06000</name>
    <name evidence="5" type="ORF">C497_04382</name>
</gene>
<keyword evidence="2" id="KW-1133">Transmembrane helix</keyword>
<accession>D8JA69</accession>
<feature type="region of interest" description="Disordered" evidence="1">
    <location>
        <begin position="71"/>
        <end position="240"/>
    </location>
</feature>
<feature type="compositionally biased region" description="Polar residues" evidence="1">
    <location>
        <begin position="81"/>
        <end position="101"/>
    </location>
</feature>
<feature type="transmembrane region" description="Helical" evidence="2">
    <location>
        <begin position="45"/>
        <end position="62"/>
    </location>
</feature>
<dbReference type="InterPro" id="IPR056505">
    <property type="entry name" value="Beta-prop_HVO_0234"/>
</dbReference>
<keyword evidence="2" id="KW-0812">Transmembrane</keyword>
<dbReference type="HOGENOM" id="CLU_544707_0_0_2"/>
<name>D8JA69_HALJB</name>
<dbReference type="Proteomes" id="UP000011645">
    <property type="component" value="Unassembled WGS sequence"/>
</dbReference>
<evidence type="ECO:0000313" key="4">
    <source>
        <dbReference type="EMBL" id="ADJ14591.1"/>
    </source>
</evidence>
<feature type="compositionally biased region" description="Acidic residues" evidence="1">
    <location>
        <begin position="159"/>
        <end position="174"/>
    </location>
</feature>
<dbReference type="eggNOG" id="arCOG06224">
    <property type="taxonomic scope" value="Archaea"/>
</dbReference>
<dbReference type="KEGG" id="hje:HacjB3_06000"/>
<evidence type="ECO:0000313" key="7">
    <source>
        <dbReference type="Proteomes" id="UP000011645"/>
    </source>
</evidence>
<organism evidence="4 6">
    <name type="scientific">Halalkalicoccus jeotgali (strain DSM 18796 / CECT 7217 / JCM 14584 / KCTC 4019 / B3)</name>
    <dbReference type="NCBI Taxonomy" id="795797"/>
    <lineage>
        <taxon>Archaea</taxon>
        <taxon>Methanobacteriati</taxon>
        <taxon>Methanobacteriota</taxon>
        <taxon>Stenosarchaea group</taxon>
        <taxon>Halobacteria</taxon>
        <taxon>Halobacteriales</taxon>
        <taxon>Halococcaceae</taxon>
        <taxon>Halalkalicoccus</taxon>
    </lineage>
</organism>
<feature type="domain" description="HVO-0234-like beta-propeller" evidence="3">
    <location>
        <begin position="298"/>
        <end position="520"/>
    </location>
</feature>
<feature type="compositionally biased region" description="Acidic residues" evidence="1">
    <location>
        <begin position="225"/>
        <end position="240"/>
    </location>
</feature>
<reference evidence="4 6" key="1">
    <citation type="journal article" date="2010" name="J. Bacteriol.">
        <title>Complete genome sequence of Halalkalicoccus jeotgali B3(T), an extremely halophilic archaeon.</title>
        <authorList>
            <person name="Roh S.W."/>
            <person name="Nam Y.D."/>
            <person name="Nam S.H."/>
            <person name="Choi S.H."/>
            <person name="Park H.S."/>
            <person name="Bae J.W."/>
        </authorList>
    </citation>
    <scope>NUCLEOTIDE SEQUENCE [LARGE SCALE GENOMIC DNA]</scope>
    <source>
        <strain evidence="4">B3</strain>
        <strain evidence="6">DSM 18796 / CECT 7217 / JCM 14584 / KCTC 4019 / B3</strain>
    </source>
</reference>
<dbReference type="eggNOG" id="arCOG09128">
    <property type="taxonomic scope" value="Archaea"/>
</dbReference>
<evidence type="ECO:0000259" key="3">
    <source>
        <dbReference type="Pfam" id="PF23366"/>
    </source>
</evidence>
<dbReference type="PATRIC" id="fig|795797.18.peg.1195"/>
<keyword evidence="7" id="KW-1185">Reference proteome</keyword>
<feature type="compositionally biased region" description="Gly residues" evidence="1">
    <location>
        <begin position="180"/>
        <end position="194"/>
    </location>
</feature>
<dbReference type="Pfam" id="PF23366">
    <property type="entry name" value="Beta-prop_HVO_0234"/>
    <property type="match status" value="1"/>
</dbReference>
<dbReference type="GeneID" id="9419005"/>
<dbReference type="RefSeq" id="WP_008414778.1">
    <property type="nucleotide sequence ID" value="NC_014297.1"/>
</dbReference>
<dbReference type="AlphaFoldDB" id="D8JA69"/>
<evidence type="ECO:0000256" key="2">
    <source>
        <dbReference type="SAM" id="Phobius"/>
    </source>
</evidence>
<dbReference type="OrthoDB" id="320255at2157"/>
<keyword evidence="2" id="KW-0472">Membrane</keyword>
<evidence type="ECO:0000256" key="1">
    <source>
        <dbReference type="SAM" id="MobiDB-lite"/>
    </source>
</evidence>
<feature type="transmembrane region" description="Helical" evidence="2">
    <location>
        <begin position="19"/>
        <end position="38"/>
    </location>
</feature>